<comment type="caution">
    <text evidence="3">The sequence shown here is derived from an EMBL/GenBank/DDBJ whole genome shotgun (WGS) entry which is preliminary data.</text>
</comment>
<keyword evidence="1" id="KW-0472">Membrane</keyword>
<organism evidence="3 4">
    <name type="scientific">Terrabacter carboxydivorans</name>
    <dbReference type="NCBI Taxonomy" id="619730"/>
    <lineage>
        <taxon>Bacteria</taxon>
        <taxon>Bacillati</taxon>
        <taxon>Actinomycetota</taxon>
        <taxon>Actinomycetes</taxon>
        <taxon>Micrococcales</taxon>
        <taxon>Intrasporangiaceae</taxon>
        <taxon>Terrabacter</taxon>
    </lineage>
</organism>
<reference evidence="3 4" key="1">
    <citation type="journal article" date="2019" name="Int. J. Syst. Evol. Microbiol.">
        <title>The Global Catalogue of Microorganisms (GCM) 10K type strain sequencing project: providing services to taxonomists for standard genome sequencing and annotation.</title>
        <authorList>
            <consortium name="The Broad Institute Genomics Platform"/>
            <consortium name="The Broad Institute Genome Sequencing Center for Infectious Disease"/>
            <person name="Wu L."/>
            <person name="Ma J."/>
        </authorList>
    </citation>
    <scope>NUCLEOTIDE SEQUENCE [LARGE SCALE GENOMIC DNA]</scope>
    <source>
        <strain evidence="3 4">JCM 16259</strain>
    </source>
</reference>
<dbReference type="InterPro" id="IPR021994">
    <property type="entry name" value="DUF3592"/>
</dbReference>
<dbReference type="Pfam" id="PF12158">
    <property type="entry name" value="DUF3592"/>
    <property type="match status" value="1"/>
</dbReference>
<accession>A0ABN3LUZ7</accession>
<evidence type="ECO:0000259" key="2">
    <source>
        <dbReference type="Pfam" id="PF12158"/>
    </source>
</evidence>
<name>A0ABN3LUZ7_9MICO</name>
<evidence type="ECO:0000256" key="1">
    <source>
        <dbReference type="SAM" id="Phobius"/>
    </source>
</evidence>
<protein>
    <recommendedName>
        <fullName evidence="2">DUF3592 domain-containing protein</fullName>
    </recommendedName>
</protein>
<gene>
    <name evidence="3" type="ORF">GCM10009858_28750</name>
</gene>
<feature type="transmembrane region" description="Helical" evidence="1">
    <location>
        <begin position="6"/>
        <end position="24"/>
    </location>
</feature>
<evidence type="ECO:0000313" key="4">
    <source>
        <dbReference type="Proteomes" id="UP001500730"/>
    </source>
</evidence>
<feature type="transmembrane region" description="Helical" evidence="1">
    <location>
        <begin position="117"/>
        <end position="137"/>
    </location>
</feature>
<feature type="domain" description="DUF3592" evidence="2">
    <location>
        <begin position="40"/>
        <end position="113"/>
    </location>
</feature>
<dbReference type="PROSITE" id="PS51257">
    <property type="entry name" value="PROKAR_LIPOPROTEIN"/>
    <property type="match status" value="1"/>
</dbReference>
<dbReference type="EMBL" id="BAAARE010000012">
    <property type="protein sequence ID" value="GAA2488939.1"/>
    <property type="molecule type" value="Genomic_DNA"/>
</dbReference>
<dbReference type="Proteomes" id="UP001500730">
    <property type="component" value="Unassembled WGS sequence"/>
</dbReference>
<sequence length="143" mass="15894">MRTVLYAIWLLFVAGACYSLVRAVRGSRQHDRRTADWPRVQATVTGSRAGWTSGFGGTNRNQRFWPSYRFTDATGAEFTGTSQDSTVPEPVEGSALEVVYNPQDPSESYLAADRTRAALGCLVPFFVVFAIALFWFIGRFPLS</sequence>
<dbReference type="RefSeq" id="WP_344255624.1">
    <property type="nucleotide sequence ID" value="NZ_BAAARE010000012.1"/>
</dbReference>
<keyword evidence="4" id="KW-1185">Reference proteome</keyword>
<keyword evidence="1" id="KW-0812">Transmembrane</keyword>
<proteinExistence type="predicted"/>
<keyword evidence="1" id="KW-1133">Transmembrane helix</keyword>
<evidence type="ECO:0000313" key="3">
    <source>
        <dbReference type="EMBL" id="GAA2488939.1"/>
    </source>
</evidence>